<reference evidence="2" key="1">
    <citation type="journal article" date="2020" name="Stud. Mycol.">
        <title>101 Dothideomycetes genomes: a test case for predicting lifestyles and emergence of pathogens.</title>
        <authorList>
            <person name="Haridas S."/>
            <person name="Albert R."/>
            <person name="Binder M."/>
            <person name="Bloem J."/>
            <person name="Labutti K."/>
            <person name="Salamov A."/>
            <person name="Andreopoulos B."/>
            <person name="Baker S."/>
            <person name="Barry K."/>
            <person name="Bills G."/>
            <person name="Bluhm B."/>
            <person name="Cannon C."/>
            <person name="Castanera R."/>
            <person name="Culley D."/>
            <person name="Daum C."/>
            <person name="Ezra D."/>
            <person name="Gonzalez J."/>
            <person name="Henrissat B."/>
            <person name="Kuo A."/>
            <person name="Liang C."/>
            <person name="Lipzen A."/>
            <person name="Lutzoni F."/>
            <person name="Magnuson J."/>
            <person name="Mondo S."/>
            <person name="Nolan M."/>
            <person name="Ohm R."/>
            <person name="Pangilinan J."/>
            <person name="Park H.-J."/>
            <person name="Ramirez L."/>
            <person name="Alfaro M."/>
            <person name="Sun H."/>
            <person name="Tritt A."/>
            <person name="Yoshinaga Y."/>
            <person name="Zwiers L.-H."/>
            <person name="Turgeon B."/>
            <person name="Goodwin S."/>
            <person name="Spatafora J."/>
            <person name="Crous P."/>
            <person name="Grigoriev I."/>
        </authorList>
    </citation>
    <scope>NUCLEOTIDE SEQUENCE</scope>
    <source>
        <strain evidence="2">CBS 130266</strain>
    </source>
</reference>
<accession>A0A9P4U0V8</accession>
<sequence length="197" mass="21526">MSSMISQSESKSVDSMPAAHTNDSESVFGPNGFSNLDSVPSDTTPLDIASPTQPTLPSIMTTIAKSPNAIALETPSKAESDIEAMVSTSTSPIHLSAWRPWARSKPRHRGVGFLDLPRELRDKIYTEGLVIPNHFARKVSCQRAMNGLNHTRATRSSLDGSNLTQHLHLDSFAHAARSTKKQLRSCSIRMISIYRGI</sequence>
<evidence type="ECO:0000256" key="1">
    <source>
        <dbReference type="SAM" id="MobiDB-lite"/>
    </source>
</evidence>
<dbReference type="AlphaFoldDB" id="A0A9P4U0V8"/>
<feature type="region of interest" description="Disordered" evidence="1">
    <location>
        <begin position="1"/>
        <end position="55"/>
    </location>
</feature>
<evidence type="ECO:0000313" key="2">
    <source>
        <dbReference type="EMBL" id="KAF2432307.1"/>
    </source>
</evidence>
<gene>
    <name evidence="2" type="ORF">EJ08DRAFT_141850</name>
</gene>
<dbReference type="EMBL" id="MU007027">
    <property type="protein sequence ID" value="KAF2432307.1"/>
    <property type="molecule type" value="Genomic_DNA"/>
</dbReference>
<feature type="compositionally biased region" description="Polar residues" evidence="1">
    <location>
        <begin position="32"/>
        <end position="55"/>
    </location>
</feature>
<dbReference type="Proteomes" id="UP000800235">
    <property type="component" value="Unassembled WGS sequence"/>
</dbReference>
<organism evidence="2 3">
    <name type="scientific">Tothia fuscella</name>
    <dbReference type="NCBI Taxonomy" id="1048955"/>
    <lineage>
        <taxon>Eukaryota</taxon>
        <taxon>Fungi</taxon>
        <taxon>Dikarya</taxon>
        <taxon>Ascomycota</taxon>
        <taxon>Pezizomycotina</taxon>
        <taxon>Dothideomycetes</taxon>
        <taxon>Pleosporomycetidae</taxon>
        <taxon>Venturiales</taxon>
        <taxon>Cylindrosympodiaceae</taxon>
        <taxon>Tothia</taxon>
    </lineage>
</organism>
<feature type="compositionally biased region" description="Low complexity" evidence="1">
    <location>
        <begin position="1"/>
        <end position="10"/>
    </location>
</feature>
<protein>
    <submittedName>
        <fullName evidence="2">Uncharacterized protein</fullName>
    </submittedName>
</protein>
<evidence type="ECO:0000313" key="3">
    <source>
        <dbReference type="Proteomes" id="UP000800235"/>
    </source>
</evidence>
<comment type="caution">
    <text evidence="2">The sequence shown here is derived from an EMBL/GenBank/DDBJ whole genome shotgun (WGS) entry which is preliminary data.</text>
</comment>
<proteinExistence type="predicted"/>
<keyword evidence="3" id="KW-1185">Reference proteome</keyword>
<name>A0A9P4U0V8_9PEZI</name>